<reference evidence="2" key="1">
    <citation type="submission" date="2016-10" db="EMBL/GenBank/DDBJ databases">
        <authorList>
            <person name="Varghese N."/>
            <person name="Submissions S."/>
        </authorList>
    </citation>
    <scope>NUCLEOTIDE SEQUENCE [LARGE SCALE GENOMIC DNA]</scope>
    <source>
        <strain evidence="2">NRRL B-59562</strain>
    </source>
</reference>
<dbReference type="OrthoDB" id="6905397at2"/>
<dbReference type="Proteomes" id="UP000243778">
    <property type="component" value="Unassembled WGS sequence"/>
</dbReference>
<evidence type="ECO:0000313" key="1">
    <source>
        <dbReference type="EMBL" id="SDX77433.1"/>
    </source>
</evidence>
<protein>
    <submittedName>
        <fullName evidence="1">Uncharacterized protein</fullName>
    </submittedName>
</protein>
<name>A0A1H3EFB6_9PSED</name>
<evidence type="ECO:0000313" key="2">
    <source>
        <dbReference type="Proteomes" id="UP000243778"/>
    </source>
</evidence>
<keyword evidence="2" id="KW-1185">Reference proteome</keyword>
<dbReference type="AlphaFoldDB" id="A0A1H3EFB6"/>
<gene>
    <name evidence="1" type="ORF">SAMN05216287_3697</name>
</gene>
<dbReference type="EMBL" id="FNNU01000006">
    <property type="protein sequence ID" value="SDX77433.1"/>
    <property type="molecule type" value="Genomic_DNA"/>
</dbReference>
<dbReference type="RefSeq" id="WP_090231121.1">
    <property type="nucleotide sequence ID" value="NZ_FNNU01000006.1"/>
</dbReference>
<organism evidence="1 2">
    <name type="scientific">Pseudomonas kuykendallii</name>
    <dbReference type="NCBI Taxonomy" id="1007099"/>
    <lineage>
        <taxon>Bacteria</taxon>
        <taxon>Pseudomonadati</taxon>
        <taxon>Pseudomonadota</taxon>
        <taxon>Gammaproteobacteria</taxon>
        <taxon>Pseudomonadales</taxon>
        <taxon>Pseudomonadaceae</taxon>
        <taxon>Pseudomonas</taxon>
    </lineage>
</organism>
<sequence>MTRRVVLNLDLNENDFNALSLLLAQPQAVAQLVAPQDVREQARVIDVLCEMAGAIEEQGNYLDRQPEVS</sequence>
<accession>A0A1H3EFB6</accession>
<proteinExistence type="predicted"/>